<feature type="chain" id="PRO_5043653392" description="Fibronectin type III-like domain-containing protein" evidence="8">
    <location>
        <begin position="22"/>
        <end position="796"/>
    </location>
</feature>
<dbReference type="Pfam" id="PF00933">
    <property type="entry name" value="Glyco_hydro_3"/>
    <property type="match status" value="1"/>
</dbReference>
<dbReference type="Gene3D" id="2.60.40.10">
    <property type="entry name" value="Immunoglobulins"/>
    <property type="match status" value="1"/>
</dbReference>
<evidence type="ECO:0000259" key="9">
    <source>
        <dbReference type="SMART" id="SM01217"/>
    </source>
</evidence>
<organism evidence="10 11">
    <name type="scientific">Erythroxylum novogranatense</name>
    <dbReference type="NCBI Taxonomy" id="1862640"/>
    <lineage>
        <taxon>Eukaryota</taxon>
        <taxon>Viridiplantae</taxon>
        <taxon>Streptophyta</taxon>
        <taxon>Embryophyta</taxon>
        <taxon>Tracheophyta</taxon>
        <taxon>Spermatophyta</taxon>
        <taxon>Magnoliopsida</taxon>
        <taxon>eudicotyledons</taxon>
        <taxon>Gunneridae</taxon>
        <taxon>Pentapetalae</taxon>
        <taxon>rosids</taxon>
        <taxon>fabids</taxon>
        <taxon>Malpighiales</taxon>
        <taxon>Erythroxylaceae</taxon>
        <taxon>Erythroxylum</taxon>
    </lineage>
</organism>
<dbReference type="GO" id="GO:0045493">
    <property type="term" value="P:xylan catabolic process"/>
    <property type="evidence" value="ECO:0007669"/>
    <property type="project" value="InterPro"/>
</dbReference>
<keyword evidence="7" id="KW-0326">Glycosidase</keyword>
<dbReference type="PRINTS" id="PR00133">
    <property type="entry name" value="GLHYDRLASE3"/>
</dbReference>
<proteinExistence type="inferred from homology"/>
<evidence type="ECO:0000256" key="1">
    <source>
        <dbReference type="ARBA" id="ARBA00004613"/>
    </source>
</evidence>
<evidence type="ECO:0000313" key="11">
    <source>
        <dbReference type="Proteomes" id="UP001159364"/>
    </source>
</evidence>
<accession>A0AAV8T9D7</accession>
<keyword evidence="11" id="KW-1185">Reference proteome</keyword>
<gene>
    <name evidence="10" type="ORF">K2173_002284</name>
</gene>
<dbReference type="GO" id="GO:0009044">
    <property type="term" value="F:xylan 1,4-beta-xylosidase activity"/>
    <property type="evidence" value="ECO:0007669"/>
    <property type="project" value="InterPro"/>
</dbReference>
<name>A0AAV8T9D7_9ROSI</name>
<evidence type="ECO:0000256" key="2">
    <source>
        <dbReference type="ARBA" id="ARBA00005336"/>
    </source>
</evidence>
<evidence type="ECO:0000256" key="8">
    <source>
        <dbReference type="SAM" id="SignalP"/>
    </source>
</evidence>
<dbReference type="InterPro" id="IPR036881">
    <property type="entry name" value="Glyco_hydro_3_C_sf"/>
</dbReference>
<dbReference type="SUPFAM" id="SSF52279">
    <property type="entry name" value="Beta-D-glucan exohydrolase, C-terminal domain"/>
    <property type="match status" value="1"/>
</dbReference>
<evidence type="ECO:0000256" key="6">
    <source>
        <dbReference type="ARBA" id="ARBA00023180"/>
    </source>
</evidence>
<dbReference type="InterPro" id="IPR017853">
    <property type="entry name" value="GH"/>
</dbReference>
<evidence type="ECO:0000256" key="7">
    <source>
        <dbReference type="ARBA" id="ARBA00023295"/>
    </source>
</evidence>
<dbReference type="InterPro" id="IPR026891">
    <property type="entry name" value="Fn3-like"/>
</dbReference>
<dbReference type="Proteomes" id="UP001159364">
    <property type="component" value="Linkage Group LG05"/>
</dbReference>
<dbReference type="Gene3D" id="3.20.20.300">
    <property type="entry name" value="Glycoside hydrolase, family 3, N-terminal domain"/>
    <property type="match status" value="1"/>
</dbReference>
<dbReference type="FunFam" id="3.40.50.1700:FF:000001">
    <property type="entry name" value="probable beta-D-xylosidase 2"/>
    <property type="match status" value="1"/>
</dbReference>
<dbReference type="InterPro" id="IPR002772">
    <property type="entry name" value="Glyco_hydro_3_C"/>
</dbReference>
<dbReference type="InterPro" id="IPR044993">
    <property type="entry name" value="BXL"/>
</dbReference>
<feature type="domain" description="Fibronectin type III-like" evidence="9">
    <location>
        <begin position="699"/>
        <end position="771"/>
    </location>
</feature>
<dbReference type="Pfam" id="PF14310">
    <property type="entry name" value="Fn3-like"/>
    <property type="match status" value="1"/>
</dbReference>
<keyword evidence="4 8" id="KW-0732">Signal</keyword>
<dbReference type="EMBL" id="JAIWQS010000005">
    <property type="protein sequence ID" value="KAJ8763401.1"/>
    <property type="molecule type" value="Genomic_DNA"/>
</dbReference>
<dbReference type="FunFam" id="3.20.20.300:FF:000004">
    <property type="entry name" value="probable beta-D-xylosidase 7"/>
    <property type="match status" value="1"/>
</dbReference>
<evidence type="ECO:0000313" key="10">
    <source>
        <dbReference type="EMBL" id="KAJ8763401.1"/>
    </source>
</evidence>
<evidence type="ECO:0000256" key="4">
    <source>
        <dbReference type="ARBA" id="ARBA00022729"/>
    </source>
</evidence>
<keyword evidence="6" id="KW-0325">Glycoprotein</keyword>
<comment type="subcellular location">
    <subcellularLocation>
        <location evidence="1">Secreted</location>
    </subcellularLocation>
</comment>
<dbReference type="GO" id="GO:0046556">
    <property type="term" value="F:alpha-L-arabinofuranosidase activity"/>
    <property type="evidence" value="ECO:0007669"/>
    <property type="project" value="TreeGrafter"/>
</dbReference>
<evidence type="ECO:0000256" key="3">
    <source>
        <dbReference type="ARBA" id="ARBA00022525"/>
    </source>
</evidence>
<dbReference type="SUPFAM" id="SSF51445">
    <property type="entry name" value="(Trans)glycosidases"/>
    <property type="match status" value="1"/>
</dbReference>
<dbReference type="AlphaFoldDB" id="A0AAV8T9D7"/>
<dbReference type="GO" id="GO:0031222">
    <property type="term" value="P:arabinan catabolic process"/>
    <property type="evidence" value="ECO:0007669"/>
    <property type="project" value="TreeGrafter"/>
</dbReference>
<dbReference type="SMART" id="SM01217">
    <property type="entry name" value="Fn3_like"/>
    <property type="match status" value="1"/>
</dbReference>
<comment type="caution">
    <text evidence="10">The sequence shown here is derived from an EMBL/GenBank/DDBJ whole genome shotgun (WGS) entry which is preliminary data.</text>
</comment>
<dbReference type="InterPro" id="IPR013783">
    <property type="entry name" value="Ig-like_fold"/>
</dbReference>
<dbReference type="InterPro" id="IPR001764">
    <property type="entry name" value="Glyco_hydro_3_N"/>
</dbReference>
<dbReference type="Pfam" id="PF01915">
    <property type="entry name" value="Glyco_hydro_3_C"/>
    <property type="match status" value="1"/>
</dbReference>
<keyword evidence="3" id="KW-0964">Secreted</keyword>
<feature type="signal peptide" evidence="8">
    <location>
        <begin position="1"/>
        <end position="21"/>
    </location>
</feature>
<keyword evidence="5" id="KW-0378">Hydrolase</keyword>
<evidence type="ECO:0000256" key="5">
    <source>
        <dbReference type="ARBA" id="ARBA00022801"/>
    </source>
</evidence>
<sequence length="796" mass="86637">MKGQLLPSLLLALLLIAPSASQKFACDESIPQTSQFPFCNTSLTYQDRAKDLISRLKLEEKVKQLVNTATGIPRLGVPAYEWWSEALHGVSNVGPGVKFNATVPGATSFPATILSAASFNKTLWLKMGQVVSTEARAMYNLGLAGLTYWSPNVNVFRDPRWGRGQETPGEDPLVVSIYAVNYVKGLQEVGEEGGSTSDDKLKVSSCCKHYTAYDVDNWKGTDRFHFDAKVTKQDMEDTYQPPFRSCVEEGHVSSVMCSYNRVNGIPTCADPELLKGIVRSQWNLDGYIVSDCDSVEVYHNRIHYTATPEDAVALALKAGLNMNCGNFLGKYTENAVKQTKVDESTVDQALTYNYIVLMRLGFFDGNPKLLPFGDLGASDVCTDDHQLLALDAAKQGIVLLENSGALPLSKDTIQNLAVIGPNGNVTETMISNYAGIPCKYTTPFQGLQKYVTTAKFEPGCKSVSCNDDTLIAAATEAATDADAVVLVLGLDQSIEREELDRVNLTLPGFQEKLVTSVINATSGTVIIVIMSASPIDISFVKNESTVGGILWVGYPGQDGGDAIAQVIFGDHNPAGRTPFTWYPKEYADQVSMTDMNMRANASKNLPGRTYRFYTGRSLYEFGHGLSYSSFSKFIASAPATLLVRLNSTPSYPTSILSTNQNVHSNAQANAIDVSSVNCTSLKLDLVIGVRNRGPMRGAHVVLVFWKPPTTSDVTGAPNVQLAGFERVKVKKGKTVNVTITIDVCKGLSLADSEGKRMLVMGLHTFLIGSPSEHQVRHYLDLKLAQSEHGSHFISIW</sequence>
<dbReference type="GO" id="GO:0005576">
    <property type="term" value="C:extracellular region"/>
    <property type="evidence" value="ECO:0007669"/>
    <property type="project" value="UniProtKB-SubCell"/>
</dbReference>
<reference evidence="10 11" key="1">
    <citation type="submission" date="2021-09" db="EMBL/GenBank/DDBJ databases">
        <title>Genomic insights and catalytic innovation underlie evolution of tropane alkaloids biosynthesis.</title>
        <authorList>
            <person name="Wang Y.-J."/>
            <person name="Tian T."/>
            <person name="Huang J.-P."/>
            <person name="Huang S.-X."/>
        </authorList>
    </citation>
    <scope>NUCLEOTIDE SEQUENCE [LARGE SCALE GENOMIC DNA]</scope>
    <source>
        <strain evidence="10">KIB-2018</strain>
        <tissue evidence="10">Leaf</tissue>
    </source>
</reference>
<comment type="similarity">
    <text evidence="2">Belongs to the glycosyl hydrolase 3 family.</text>
</comment>
<dbReference type="PANTHER" id="PTHR42721:SF3">
    <property type="entry name" value="BETA-D-XYLOSIDASE 5-RELATED"/>
    <property type="match status" value="1"/>
</dbReference>
<protein>
    <recommendedName>
        <fullName evidence="9">Fibronectin type III-like domain-containing protein</fullName>
    </recommendedName>
</protein>
<dbReference type="Gene3D" id="3.40.50.1700">
    <property type="entry name" value="Glycoside hydrolase family 3 C-terminal domain"/>
    <property type="match status" value="1"/>
</dbReference>
<dbReference type="PANTHER" id="PTHR42721">
    <property type="entry name" value="SUGAR HYDROLASE-RELATED"/>
    <property type="match status" value="1"/>
</dbReference>
<dbReference type="InterPro" id="IPR036962">
    <property type="entry name" value="Glyco_hydro_3_N_sf"/>
</dbReference>